<comment type="caution">
    <text evidence="2">The sequence shown here is derived from an EMBL/GenBank/DDBJ whole genome shotgun (WGS) entry which is preliminary data.</text>
</comment>
<gene>
    <name evidence="2" type="ORF">PCOR1329_LOCUS78803</name>
</gene>
<sequence length="198" mass="20736">VDPHGLHALGSERSLERRGELDFDDMEWQRILRGAPLGQEGLPVHVPHHGVRVRDGVRDVRTSAGPGAAQGGGGRGGRRGQRVRPRRGGSGRGDRGWSHAGGPAPLLVRAAPEGSGLPLWGAPLCLGTLFPPLAWRRAPVQRGPRHPGNTRHPAGQASAQPGGSVAPGAAVEAAGGWRCVEGGRRHSQRLTALVRHGT</sequence>
<protein>
    <submittedName>
        <fullName evidence="2">Uncharacterized protein</fullName>
    </submittedName>
</protein>
<evidence type="ECO:0000256" key="1">
    <source>
        <dbReference type="SAM" id="MobiDB-lite"/>
    </source>
</evidence>
<feature type="compositionally biased region" description="Basic residues" evidence="1">
    <location>
        <begin position="76"/>
        <end position="89"/>
    </location>
</feature>
<evidence type="ECO:0000313" key="3">
    <source>
        <dbReference type="Proteomes" id="UP001189429"/>
    </source>
</evidence>
<reference evidence="2" key="1">
    <citation type="submission" date="2023-10" db="EMBL/GenBank/DDBJ databases">
        <authorList>
            <person name="Chen Y."/>
            <person name="Shah S."/>
            <person name="Dougan E. K."/>
            <person name="Thang M."/>
            <person name="Chan C."/>
        </authorList>
    </citation>
    <scope>NUCLEOTIDE SEQUENCE [LARGE SCALE GENOMIC DNA]</scope>
</reference>
<accession>A0ABN9XTY3</accession>
<organism evidence="2 3">
    <name type="scientific">Prorocentrum cordatum</name>
    <dbReference type="NCBI Taxonomy" id="2364126"/>
    <lineage>
        <taxon>Eukaryota</taxon>
        <taxon>Sar</taxon>
        <taxon>Alveolata</taxon>
        <taxon>Dinophyceae</taxon>
        <taxon>Prorocentrales</taxon>
        <taxon>Prorocentraceae</taxon>
        <taxon>Prorocentrum</taxon>
    </lineage>
</organism>
<dbReference type="Proteomes" id="UP001189429">
    <property type="component" value="Unassembled WGS sequence"/>
</dbReference>
<proteinExistence type="predicted"/>
<feature type="compositionally biased region" description="Low complexity" evidence="1">
    <location>
        <begin position="157"/>
        <end position="170"/>
    </location>
</feature>
<feature type="region of interest" description="Disordered" evidence="1">
    <location>
        <begin position="61"/>
        <end position="101"/>
    </location>
</feature>
<feature type="non-terminal residue" evidence="2">
    <location>
        <position position="1"/>
    </location>
</feature>
<name>A0ABN9XTY3_9DINO</name>
<evidence type="ECO:0000313" key="2">
    <source>
        <dbReference type="EMBL" id="CAK0902083.1"/>
    </source>
</evidence>
<feature type="region of interest" description="Disordered" evidence="1">
    <location>
        <begin position="139"/>
        <end position="170"/>
    </location>
</feature>
<dbReference type="EMBL" id="CAUYUJ010021019">
    <property type="protein sequence ID" value="CAK0902083.1"/>
    <property type="molecule type" value="Genomic_DNA"/>
</dbReference>
<keyword evidence="3" id="KW-1185">Reference proteome</keyword>